<comment type="caution">
    <text evidence="1">The sequence shown here is derived from an EMBL/GenBank/DDBJ whole genome shotgun (WGS) entry which is preliminary data.</text>
</comment>
<evidence type="ECO:0008006" key="3">
    <source>
        <dbReference type="Google" id="ProtNLM"/>
    </source>
</evidence>
<accession>A0A1Y5F181</accession>
<proteinExistence type="predicted"/>
<sequence length="63" mass="7378">MKTQEHNKGDLKDLSVKVEKEIVEAFERMSENTGQSMDDLVVIALKRFRVSHSDFEGRKYTFE</sequence>
<dbReference type="EMBL" id="MAAO01000016">
    <property type="protein sequence ID" value="OUR92898.1"/>
    <property type="molecule type" value="Genomic_DNA"/>
</dbReference>
<organism evidence="1 2">
    <name type="scientific">Halobacteriovorax marinus</name>
    <dbReference type="NCBI Taxonomy" id="97084"/>
    <lineage>
        <taxon>Bacteria</taxon>
        <taxon>Pseudomonadati</taxon>
        <taxon>Bdellovibrionota</taxon>
        <taxon>Bacteriovoracia</taxon>
        <taxon>Bacteriovoracales</taxon>
        <taxon>Halobacteriovoraceae</taxon>
        <taxon>Halobacteriovorax</taxon>
    </lineage>
</organism>
<evidence type="ECO:0000313" key="2">
    <source>
        <dbReference type="Proteomes" id="UP000196531"/>
    </source>
</evidence>
<dbReference type="AlphaFoldDB" id="A0A1Y5F181"/>
<protein>
    <recommendedName>
        <fullName evidence="3">Ribbon-helix-helix protein CopG domain-containing protein</fullName>
    </recommendedName>
</protein>
<dbReference type="Proteomes" id="UP000196531">
    <property type="component" value="Unassembled WGS sequence"/>
</dbReference>
<name>A0A1Y5F181_9BACT</name>
<evidence type="ECO:0000313" key="1">
    <source>
        <dbReference type="EMBL" id="OUR92898.1"/>
    </source>
</evidence>
<reference evidence="2" key="1">
    <citation type="journal article" date="2017" name="Proc. Natl. Acad. Sci. U.S.A.">
        <title>Simulation of Deepwater Horizon oil plume reveals substrate specialization within a complex community of hydrocarbon-degraders.</title>
        <authorList>
            <person name="Hu P."/>
            <person name="Dubinsky E.A."/>
            <person name="Probst A.J."/>
            <person name="Wang J."/>
            <person name="Sieber C.M.K."/>
            <person name="Tom L.M."/>
            <person name="Gardinali P."/>
            <person name="Banfield J.F."/>
            <person name="Atlas R.M."/>
            <person name="Andersen G.L."/>
        </authorList>
    </citation>
    <scope>NUCLEOTIDE SEQUENCE [LARGE SCALE GENOMIC DNA]</scope>
</reference>
<gene>
    <name evidence="1" type="ORF">A9Q84_20515</name>
</gene>